<dbReference type="Proteomes" id="UP000050640">
    <property type="component" value="Unplaced"/>
</dbReference>
<keyword evidence="1" id="KW-1185">Reference proteome</keyword>
<organism evidence="1 2">
    <name type="scientific">Elaeophora elaphi</name>
    <dbReference type="NCBI Taxonomy" id="1147741"/>
    <lineage>
        <taxon>Eukaryota</taxon>
        <taxon>Metazoa</taxon>
        <taxon>Ecdysozoa</taxon>
        <taxon>Nematoda</taxon>
        <taxon>Chromadorea</taxon>
        <taxon>Rhabditida</taxon>
        <taxon>Spirurina</taxon>
        <taxon>Spiruromorpha</taxon>
        <taxon>Filarioidea</taxon>
        <taxon>Onchocercidae</taxon>
        <taxon>Elaeophora</taxon>
    </lineage>
</organism>
<proteinExistence type="predicted"/>
<dbReference type="WBParaSite" id="EEL_0000731001-mRNA-1">
    <property type="protein sequence ID" value="EEL_0000731001-mRNA-1"/>
    <property type="gene ID" value="EEL_0000731001"/>
</dbReference>
<accession>A0A0R3RYF5</accession>
<dbReference type="InterPro" id="IPR011989">
    <property type="entry name" value="ARM-like"/>
</dbReference>
<sequence length="199" mass="22648">MKQHEISPEVIAELIQFLSPNIHHSLRQQALDCVIGLSSSDQFNAIFQAKDFLLGQSLCQLICEDIIDGSDVLPALINVTATDVICAKYVISNTELIKRCIEYCRSNNERRLPERLNEPVSDESANYLGYVLVNLTSIAKVRCLLCEKFVQQMLPLVDCNKTPERYLIAIDILRNMCFESSESCREFLFLLVYFKTDSS</sequence>
<evidence type="ECO:0000313" key="1">
    <source>
        <dbReference type="Proteomes" id="UP000050640"/>
    </source>
</evidence>
<evidence type="ECO:0000313" key="2">
    <source>
        <dbReference type="WBParaSite" id="EEL_0000731001-mRNA-1"/>
    </source>
</evidence>
<dbReference type="AlphaFoldDB" id="A0A0R3RYF5"/>
<reference evidence="2" key="1">
    <citation type="submission" date="2017-02" db="UniProtKB">
        <authorList>
            <consortium name="WormBaseParasite"/>
        </authorList>
    </citation>
    <scope>IDENTIFICATION</scope>
</reference>
<dbReference type="STRING" id="1147741.A0A0R3RYF5"/>
<dbReference type="InterPro" id="IPR016024">
    <property type="entry name" value="ARM-type_fold"/>
</dbReference>
<protein>
    <submittedName>
        <fullName evidence="2">Protein HGH1 homolog</fullName>
    </submittedName>
</protein>
<dbReference type="SUPFAM" id="SSF48371">
    <property type="entry name" value="ARM repeat"/>
    <property type="match status" value="1"/>
</dbReference>
<name>A0A0R3RYF5_9BILA</name>
<dbReference type="Gene3D" id="1.25.10.10">
    <property type="entry name" value="Leucine-rich Repeat Variant"/>
    <property type="match status" value="1"/>
</dbReference>